<dbReference type="GO" id="GO:0004089">
    <property type="term" value="F:carbonate dehydratase activity"/>
    <property type="evidence" value="ECO:0007669"/>
    <property type="project" value="UniProtKB-EC"/>
</dbReference>
<organism evidence="9">
    <name type="scientific">Cladocopium goreaui</name>
    <dbReference type="NCBI Taxonomy" id="2562237"/>
    <lineage>
        <taxon>Eukaryota</taxon>
        <taxon>Sar</taxon>
        <taxon>Alveolata</taxon>
        <taxon>Dinophyceae</taxon>
        <taxon>Suessiales</taxon>
        <taxon>Symbiodiniaceae</taxon>
        <taxon>Cladocopium</taxon>
    </lineage>
</organism>
<dbReference type="SUPFAM" id="SSF53056">
    <property type="entry name" value="beta-carbonic anhydrase, cab"/>
    <property type="match status" value="6"/>
</dbReference>
<evidence type="ECO:0000256" key="5">
    <source>
        <dbReference type="ARBA" id="ARBA00022833"/>
    </source>
</evidence>
<comment type="similarity">
    <text evidence="2">Belongs to the beta-class carbonic anhydrase family.</text>
</comment>
<dbReference type="PANTHER" id="PTHR11002:SF76">
    <property type="entry name" value="CARBONIC ANHYDRASE"/>
    <property type="match status" value="1"/>
</dbReference>
<dbReference type="EMBL" id="CAMXCT030000622">
    <property type="protein sequence ID" value="CAL4768597.1"/>
    <property type="molecule type" value="Genomic_DNA"/>
</dbReference>
<proteinExistence type="inferred from homology"/>
<dbReference type="EMBL" id="CAMXCT010000622">
    <property type="protein sequence ID" value="CAI3981285.1"/>
    <property type="molecule type" value="Genomic_DNA"/>
</dbReference>
<feature type="region of interest" description="Disordered" evidence="8">
    <location>
        <begin position="1"/>
        <end position="20"/>
    </location>
</feature>
<evidence type="ECO:0000256" key="2">
    <source>
        <dbReference type="ARBA" id="ARBA00006217"/>
    </source>
</evidence>
<keyword evidence="5" id="KW-0862">Zinc</keyword>
<dbReference type="Pfam" id="PF00484">
    <property type="entry name" value="Pro_CA"/>
    <property type="match status" value="6"/>
</dbReference>
<dbReference type="GO" id="GO:0008270">
    <property type="term" value="F:zinc ion binding"/>
    <property type="evidence" value="ECO:0007669"/>
    <property type="project" value="InterPro"/>
</dbReference>
<evidence type="ECO:0000256" key="7">
    <source>
        <dbReference type="ARBA" id="ARBA00048348"/>
    </source>
</evidence>
<comment type="cofactor">
    <cofactor evidence="1">
        <name>Zn(2+)</name>
        <dbReference type="ChEBI" id="CHEBI:29105"/>
    </cofactor>
</comment>
<feature type="region of interest" description="Disordered" evidence="8">
    <location>
        <begin position="1045"/>
        <end position="1068"/>
    </location>
</feature>
<dbReference type="InterPro" id="IPR001765">
    <property type="entry name" value="Carbonic_anhydrase"/>
</dbReference>
<dbReference type="SMART" id="SM00947">
    <property type="entry name" value="Pro_CA"/>
    <property type="match status" value="6"/>
</dbReference>
<comment type="caution">
    <text evidence="9">The sequence shown here is derived from an EMBL/GenBank/DDBJ whole genome shotgun (WGS) entry which is preliminary data.</text>
</comment>
<reference evidence="9" key="1">
    <citation type="submission" date="2022-10" db="EMBL/GenBank/DDBJ databases">
        <authorList>
            <person name="Chen Y."/>
            <person name="Dougan E. K."/>
            <person name="Chan C."/>
            <person name="Rhodes N."/>
            <person name="Thang M."/>
        </authorList>
    </citation>
    <scope>NUCLEOTIDE SEQUENCE</scope>
</reference>
<keyword evidence="6" id="KW-0456">Lyase</keyword>
<sequence>MAVPTASAPGRKVRTTADASIPPQEALKVLKEGNTRFLNGAPTAAQTDKIMRKELVDMGQAPHTAIIGCADSRAPLETIFDAMPGDLFVLRNAGNTCTHAEGSMVGSLEFCTGKLGARMILVLGHTNCGAVYGATNAYLAAKKSGTASVESALEGLLLDLAPVAEKAVAEMPHQNADDIAAYAVRVNVFHTIDFLLKYSAGLREKVKSGQVEIQGGIYHLESGKVEFMGCSPQQSALLSTNLGLPPSMTREGGRTSGYGPATQGEHGVRTTVDSAVPAEEALKILKAGNERFAVGAPLAKHATSKMREALVSHGQAPHTAILGCADSRVPVDTVFDAMPGDLFVLRNAGNTCTHAEGSMVGSLEFCCGKLGSKLILVMGHTKCGAIAGATATYLANKGAEGKAMKSAGSALEGLLVGLSGVAKQAEEELGPGADQDELVSLSVRVNVFSSIDFLLKYSPSLKELVKNGNLEIQGGIYHLETGRVEFLGRSPRQAELLRSDTASVPPSLQALPIRTTTDGPLPSKEALKLLKEGNARFTSGAAISGKITPGMRKALVNEGQAPHTAIIGCADSRAPLETVFDAMPGDIFVLRNAGNTCTHAEGSMVGSLEFCLGALKTKMVLVLGHTACGAIKGATSTYLQSKTGNAPQVSKALDALLVGLSDVAKKASQELGPNATEQQIVDRTIKLNVFHTIDCLLQYSPLIREKVAAGEVEIQGGIYDLETGHVEFLGQSPAQNILMKSGATFPAVLRPVQHQASVPQVAPAQVLAAPVQYRAQRFTYVLPATTRVVQAPAAPAYLQPAQAAPAGITEQKLFALTSLESLYPFGPALKLLKEGNTRFLNGAPTAAQTDKIMRKELVDMGQAPHTAIIGCADSRAPLETIFDAMPGDLFVLRNAGNTCTHAEGSMVGSLEFCTGKLGARMILVLGHTNCGAVYGATNAYLAAKKSGTASVESALEGLLLDLAPVAEKAVAEMPHQNADDIAAYAVRVNVFHTIDFLLKYSAGLREKVKSGQVEIQGGIYHLESGKVEFMGCSPQQSALLSTNLGLPPSMTREGGRTSGYGPATQGEHGVRTTVDSAVPAEEALKILKAGNERFAVGAPLAKHATSKMREALVSHGQAPHTAILGCADSRVPVDTVFDAMPGDLFVLRNAGNTCTHAEGSMVGSLEFCCGKLGSKLILVMGHTKCGAIAGATATYLANKGAESKAMKSAGSALEGLLVGLSGVAKQAEEELGPGADQDELVSLSVRVNVFSSIDFLLKYSPSLKELVKNGNLEIQGGIYHLETGRVEFLGRSPRQAELLRSDTASVPPSLQALPIRTTTDGPLPSKEALKLLKEGNARFTSGAAISGKITPGMRKALVNEGQAPHTAIIGCADSRAPLETVFDAMPGDIFVLRNAGNTCTHAEGSMVGSLEFCLGALKTKMVLVLGHTACGAIKGATSTYLQSKTGNAPQVSKALDALLVGLSDVAKKASQELGPNATEQQIVDRTIKLNVFHTIDCLLQYSPLIREKVAAGEVEIQGGIYDLETGHVEFLGQSPAQNILMKSGATFPAVLRPVQHQASVPQVAPAQVLAAPVQYRAQRFTYVLPATTRVVQAPAAPAYLQPAQAAPVPLVQTTWHGVQGNRFI</sequence>
<evidence type="ECO:0000256" key="6">
    <source>
        <dbReference type="ARBA" id="ARBA00023239"/>
    </source>
</evidence>
<protein>
    <recommendedName>
        <fullName evidence="3">carbonic anhydrase</fullName>
        <ecNumber evidence="3">4.2.1.1</ecNumber>
    </recommendedName>
</protein>
<accession>A0A9P1BXE8</accession>
<dbReference type="PANTHER" id="PTHR11002">
    <property type="entry name" value="CARBONIC ANHYDRASE"/>
    <property type="match status" value="1"/>
</dbReference>
<keyword evidence="4" id="KW-0479">Metal-binding</keyword>
<evidence type="ECO:0000313" key="10">
    <source>
        <dbReference type="EMBL" id="CAL1134660.1"/>
    </source>
</evidence>
<keyword evidence="11" id="KW-1185">Reference proteome</keyword>
<name>A0A9P1BXE8_9DINO</name>
<evidence type="ECO:0000313" key="11">
    <source>
        <dbReference type="Proteomes" id="UP001152797"/>
    </source>
</evidence>
<dbReference type="EMBL" id="CAMXCT020000622">
    <property type="protein sequence ID" value="CAL1134660.1"/>
    <property type="molecule type" value="Genomic_DNA"/>
</dbReference>
<evidence type="ECO:0000256" key="3">
    <source>
        <dbReference type="ARBA" id="ARBA00012925"/>
    </source>
</evidence>
<gene>
    <name evidence="9" type="ORF">C1SCF055_LOCUS9089</name>
</gene>
<reference evidence="10" key="2">
    <citation type="submission" date="2024-04" db="EMBL/GenBank/DDBJ databases">
        <authorList>
            <person name="Chen Y."/>
            <person name="Shah S."/>
            <person name="Dougan E. K."/>
            <person name="Thang M."/>
            <person name="Chan C."/>
        </authorList>
    </citation>
    <scope>NUCLEOTIDE SEQUENCE [LARGE SCALE GENOMIC DNA]</scope>
</reference>
<evidence type="ECO:0000256" key="8">
    <source>
        <dbReference type="SAM" id="MobiDB-lite"/>
    </source>
</evidence>
<dbReference type="InterPro" id="IPR036874">
    <property type="entry name" value="Carbonic_anhydrase_sf"/>
</dbReference>
<evidence type="ECO:0000313" key="9">
    <source>
        <dbReference type="EMBL" id="CAI3981285.1"/>
    </source>
</evidence>
<dbReference type="EC" id="4.2.1.1" evidence="3"/>
<evidence type="ECO:0000256" key="4">
    <source>
        <dbReference type="ARBA" id="ARBA00022723"/>
    </source>
</evidence>
<evidence type="ECO:0000256" key="1">
    <source>
        <dbReference type="ARBA" id="ARBA00001947"/>
    </source>
</evidence>
<feature type="region of interest" description="Disordered" evidence="8">
    <location>
        <begin position="243"/>
        <end position="266"/>
    </location>
</feature>
<comment type="catalytic activity">
    <reaction evidence="7">
        <text>hydrogencarbonate + H(+) = CO2 + H2O</text>
        <dbReference type="Rhea" id="RHEA:10748"/>
        <dbReference type="ChEBI" id="CHEBI:15377"/>
        <dbReference type="ChEBI" id="CHEBI:15378"/>
        <dbReference type="ChEBI" id="CHEBI:16526"/>
        <dbReference type="ChEBI" id="CHEBI:17544"/>
        <dbReference type="EC" id="4.2.1.1"/>
    </reaction>
</comment>
<dbReference type="Gene3D" id="3.40.1050.10">
    <property type="entry name" value="Carbonic anhydrase"/>
    <property type="match status" value="6"/>
</dbReference>
<dbReference type="Proteomes" id="UP001152797">
    <property type="component" value="Unassembled WGS sequence"/>
</dbReference>
<dbReference type="OrthoDB" id="10248475at2759"/>